<dbReference type="Gene3D" id="3.40.50.12780">
    <property type="entry name" value="N-terminal domain of ligase-like"/>
    <property type="match status" value="1"/>
</dbReference>
<evidence type="ECO:0000256" key="1">
    <source>
        <dbReference type="ARBA" id="ARBA00006432"/>
    </source>
</evidence>
<dbReference type="GO" id="GO:0005783">
    <property type="term" value="C:endoplasmic reticulum"/>
    <property type="evidence" value="ECO:0007669"/>
    <property type="project" value="TreeGrafter"/>
</dbReference>
<name>A0AAF0F6B4_9BASI</name>
<evidence type="ECO:0000313" key="8">
    <source>
        <dbReference type="Proteomes" id="UP001217754"/>
    </source>
</evidence>
<evidence type="ECO:0000313" key="7">
    <source>
        <dbReference type="EMBL" id="WFD40586.1"/>
    </source>
</evidence>
<evidence type="ECO:0000256" key="2">
    <source>
        <dbReference type="ARBA" id="ARBA00022598"/>
    </source>
</evidence>
<keyword evidence="3" id="KW-0547">Nucleotide-binding</keyword>
<comment type="catalytic activity">
    <reaction evidence="5">
        <text>a long-chain fatty acid + ATP + CoA = a long-chain fatty acyl-CoA + AMP + diphosphate</text>
        <dbReference type="Rhea" id="RHEA:15421"/>
        <dbReference type="ChEBI" id="CHEBI:30616"/>
        <dbReference type="ChEBI" id="CHEBI:33019"/>
        <dbReference type="ChEBI" id="CHEBI:57287"/>
        <dbReference type="ChEBI" id="CHEBI:57560"/>
        <dbReference type="ChEBI" id="CHEBI:83139"/>
        <dbReference type="ChEBI" id="CHEBI:456215"/>
        <dbReference type="EC" id="6.2.1.3"/>
    </reaction>
    <physiologicalReaction direction="left-to-right" evidence="5">
        <dbReference type="Rhea" id="RHEA:15422"/>
    </physiologicalReaction>
</comment>
<dbReference type="InterPro" id="IPR000873">
    <property type="entry name" value="AMP-dep_synth/lig_dom"/>
</dbReference>
<dbReference type="GeneID" id="85227225"/>
<protein>
    <submittedName>
        <fullName evidence="7">Long-chain-fatty-acid--CoA ligase</fullName>
        <ecNumber evidence="7">6.2.1.3</ecNumber>
    </submittedName>
</protein>
<organism evidence="7 8">
    <name type="scientific">Malassezia japonica</name>
    <dbReference type="NCBI Taxonomy" id="223818"/>
    <lineage>
        <taxon>Eukaryota</taxon>
        <taxon>Fungi</taxon>
        <taxon>Dikarya</taxon>
        <taxon>Basidiomycota</taxon>
        <taxon>Ustilaginomycotina</taxon>
        <taxon>Malasseziomycetes</taxon>
        <taxon>Malasseziales</taxon>
        <taxon>Malasseziaceae</taxon>
        <taxon>Malassezia</taxon>
    </lineage>
</organism>
<keyword evidence="8" id="KW-1185">Reference proteome</keyword>
<dbReference type="Proteomes" id="UP001217754">
    <property type="component" value="Chromosome 7"/>
</dbReference>
<gene>
    <name evidence="7" type="primary">lcf1</name>
    <name evidence="7" type="ORF">MJAP1_003574</name>
</gene>
<dbReference type="GO" id="GO:0004467">
    <property type="term" value="F:long-chain fatty acid-CoA ligase activity"/>
    <property type="evidence" value="ECO:0007669"/>
    <property type="project" value="UniProtKB-EC"/>
</dbReference>
<dbReference type="InterPro" id="IPR045851">
    <property type="entry name" value="AMP-bd_C_sf"/>
</dbReference>
<dbReference type="Gene3D" id="3.30.300.30">
    <property type="match status" value="1"/>
</dbReference>
<dbReference type="PANTHER" id="PTHR43272">
    <property type="entry name" value="LONG-CHAIN-FATTY-ACID--COA LIGASE"/>
    <property type="match status" value="1"/>
</dbReference>
<dbReference type="RefSeq" id="XP_060123483.1">
    <property type="nucleotide sequence ID" value="XM_060267500.1"/>
</dbReference>
<dbReference type="SUPFAM" id="SSF56801">
    <property type="entry name" value="Acetyl-CoA synthetase-like"/>
    <property type="match status" value="1"/>
</dbReference>
<dbReference type="InterPro" id="IPR042099">
    <property type="entry name" value="ANL_N_sf"/>
</dbReference>
<proteinExistence type="inferred from homology"/>
<reference evidence="7" key="1">
    <citation type="submission" date="2023-03" db="EMBL/GenBank/DDBJ databases">
        <title>Mating type loci evolution in Malassezia.</title>
        <authorList>
            <person name="Coelho M.A."/>
        </authorList>
    </citation>
    <scope>NUCLEOTIDE SEQUENCE</scope>
    <source>
        <strain evidence="7">CBS 9431</strain>
    </source>
</reference>
<feature type="domain" description="AMP-dependent synthetase/ligase" evidence="6">
    <location>
        <begin position="46"/>
        <end position="462"/>
    </location>
</feature>
<dbReference type="GO" id="GO:0005886">
    <property type="term" value="C:plasma membrane"/>
    <property type="evidence" value="ECO:0007669"/>
    <property type="project" value="TreeGrafter"/>
</dbReference>
<keyword evidence="4" id="KW-0067">ATP-binding</keyword>
<dbReference type="PANTHER" id="PTHR43272:SF83">
    <property type="entry name" value="ACYL-COA SYNTHETASE LONG-CHAIN, ISOFORM J"/>
    <property type="match status" value="1"/>
</dbReference>
<comment type="similarity">
    <text evidence="1">Belongs to the ATP-dependent AMP-binding enzyme family.</text>
</comment>
<dbReference type="EC" id="6.2.1.3" evidence="7"/>
<dbReference type="Pfam" id="PF00501">
    <property type="entry name" value="AMP-binding"/>
    <property type="match status" value="1"/>
</dbReference>
<dbReference type="AlphaFoldDB" id="A0AAF0F6B4"/>
<evidence type="ECO:0000256" key="5">
    <source>
        <dbReference type="ARBA" id="ARBA00024484"/>
    </source>
</evidence>
<evidence type="ECO:0000256" key="3">
    <source>
        <dbReference type="ARBA" id="ARBA00022741"/>
    </source>
</evidence>
<evidence type="ECO:0000259" key="6">
    <source>
        <dbReference type="Pfam" id="PF00501"/>
    </source>
</evidence>
<dbReference type="PROSITE" id="PS00455">
    <property type="entry name" value="AMP_BINDING"/>
    <property type="match status" value="1"/>
</dbReference>
<dbReference type="EMBL" id="CP119964">
    <property type="protein sequence ID" value="WFD40586.1"/>
    <property type="molecule type" value="Genomic_DNA"/>
</dbReference>
<keyword evidence="2 7" id="KW-0436">Ligase</keyword>
<sequence>MVDLLDAGRKRHGSRRLIASREILREHKDQKVIRKKVGDKEVEETKTWTFYELSDYTYTTLNEFCDLVGKFSSGLGALGLNSSTRFNIFASTAMNWQIAAQSCFRQGLTFCTAYDTLGPSGLQVSLEEPEVVGMFTNAAQLHVVDSVVENTPLLRVVIYDGEADPKVLESVRAKLSTRPNAHLVTFDEVLKLGAQHSNSAPVQVNPDDIACIMYTSGSTGAPKGVILTHANLVATVAAVDMLISPYLGDNESLLAYLPLAHILEFVVECFALYRGIALGYGRVKTLTATSVRNSKSDLMAFRPTLMVGVPAVWELIRKGIVSKVSSAGSVKQKMFNMGMWSKKNNVPGLKQFSDAVVFKAVKEQTGGRLHLALSGGAPIAKETHEFLRNALVNILQGYGMTESSAMCAVLTPEFFKYSCVGVPMPSVEIKLRDVPDANYLSTNNPPQGEVMLRGPSITKGYFKRPDVTAETLTEDGWLCTGDVGQWNADGTLSLIDRKKNLVKLSGGEYIALERLESTYKSCNVVTNVCVHASSEAKQPMAVVFPREDTLRSTLSQNGLGNLKDQELEELCKNKDVTQLVLKELNQVGKGAGFVPMEQLQSVVLVPEELPLTAAQKVQRKEVESKYGDEIKKVYP</sequence>
<dbReference type="InterPro" id="IPR020845">
    <property type="entry name" value="AMP-binding_CS"/>
</dbReference>
<dbReference type="GO" id="GO:0005811">
    <property type="term" value="C:lipid droplet"/>
    <property type="evidence" value="ECO:0007669"/>
    <property type="project" value="TreeGrafter"/>
</dbReference>
<accession>A0AAF0F6B4</accession>
<evidence type="ECO:0000256" key="4">
    <source>
        <dbReference type="ARBA" id="ARBA00022840"/>
    </source>
</evidence>
<dbReference type="GO" id="GO:0005524">
    <property type="term" value="F:ATP binding"/>
    <property type="evidence" value="ECO:0007669"/>
    <property type="project" value="UniProtKB-KW"/>
</dbReference>
<dbReference type="GO" id="GO:0035336">
    <property type="term" value="P:long-chain fatty-acyl-CoA metabolic process"/>
    <property type="evidence" value="ECO:0007669"/>
    <property type="project" value="TreeGrafter"/>
</dbReference>